<evidence type="ECO:0000256" key="1">
    <source>
        <dbReference type="SAM" id="Phobius"/>
    </source>
</evidence>
<dbReference type="EMBL" id="CP151767">
    <property type="protein sequence ID" value="WZU66681.1"/>
    <property type="molecule type" value="Genomic_DNA"/>
</dbReference>
<proteinExistence type="predicted"/>
<dbReference type="KEGG" id="yrh:AABB31_16905"/>
<gene>
    <name evidence="2" type="ORF">AABB31_16905</name>
</gene>
<protein>
    <submittedName>
        <fullName evidence="2">Uncharacterized protein</fullName>
    </submittedName>
</protein>
<feature type="transmembrane region" description="Helical" evidence="1">
    <location>
        <begin position="46"/>
        <end position="64"/>
    </location>
</feature>
<dbReference type="AlphaFoldDB" id="A0AAN0M7U7"/>
<dbReference type="Proteomes" id="UP001470809">
    <property type="component" value="Chromosome"/>
</dbReference>
<sequence length="119" mass="12937">MSQLRTTLTILLLAMVLVTLTAVTNEGFDLISPYVGPILALSWQGQFNVDFACYLVLSGIWMAWRQGFTNGGISLGVLAPPLGMLFFAPYLIYLIGKSGGDPRRFLLGVHAETGDATQR</sequence>
<keyword evidence="1" id="KW-1133">Transmembrane helix</keyword>
<evidence type="ECO:0000313" key="3">
    <source>
        <dbReference type="Proteomes" id="UP001470809"/>
    </source>
</evidence>
<name>A0AAN0M7U7_9RHOB</name>
<dbReference type="RefSeq" id="WP_342076003.1">
    <property type="nucleotide sequence ID" value="NZ_CP151767.2"/>
</dbReference>
<keyword evidence="3" id="KW-1185">Reference proteome</keyword>
<evidence type="ECO:0000313" key="2">
    <source>
        <dbReference type="EMBL" id="WZU66681.1"/>
    </source>
</evidence>
<keyword evidence="1" id="KW-0812">Transmembrane</keyword>
<keyword evidence="1" id="KW-0472">Membrane</keyword>
<feature type="transmembrane region" description="Helical" evidence="1">
    <location>
        <begin position="76"/>
        <end position="96"/>
    </location>
</feature>
<reference evidence="2" key="1">
    <citation type="submission" date="2024-08" db="EMBL/GenBank/DDBJ databases">
        <title>Phylogenomic analyses of a clade within the roseobacter group suggest taxonomic reassignments of species of the genera Aestuariivita, Citreicella, Loktanella, Nautella, Pelagibaca, Ruegeria, Thalassobius, Thiobacimonas and Tropicibacter, and the proposal o.</title>
        <authorList>
            <person name="Jeon C.O."/>
        </authorList>
    </citation>
    <scope>NUCLEOTIDE SEQUENCE</scope>
    <source>
        <strain evidence="2">SS1-5</strain>
    </source>
</reference>
<accession>A0AAN0M7U7</accession>
<organism evidence="2 3">
    <name type="scientific">Yoonia rhodophyticola</name>
    <dbReference type="NCBI Taxonomy" id="3137370"/>
    <lineage>
        <taxon>Bacteria</taxon>
        <taxon>Pseudomonadati</taxon>
        <taxon>Pseudomonadota</taxon>
        <taxon>Alphaproteobacteria</taxon>
        <taxon>Rhodobacterales</taxon>
        <taxon>Paracoccaceae</taxon>
        <taxon>Yoonia</taxon>
    </lineage>
</organism>